<sequence length="635" mass="71008">MPHSDPSLSDNHSLKTLGMTSFTPWKSGIDLKGREEVPGILHSSNSPELLVVEVDLSHQAGGLKRNFSEPESIFPDHSETSRQVSAFSCYRKDRKKFTTKLTAKAAEKALADGIRTPASPVSNRAVPRPSSENGQPKPGDSTSPSPTSAGQTPDEVMMPEMLNRPSRLEHATSMASKKAVKALEIQLDWNRSDCFVGVLILCNAVIMVMAFEWQGATMAVALGLQEKHPWEGAELFFEVMENVFTIVFLLELLIRIYMERSGYFKSWLNICDAVLVVVTCTELYILSPFVEGSDNNTFFFRLLRVGRLVRAIRIVRAVRLFRGLRVLVGACASSLPSLFWAMVLLGLCMTTGGLVIGNLLEDFILDENNIYEDRYWMWRHYGTAYRAIFTMYKITLAGNWPIYVEPVMNNVSQWFVVFFVLYVTIVVFAVIRVITAIFLQDTLDAAHNDVDMMVPYFTSSTRPELSEHQNQGYVKKLEAVFTRFDTDGGGTLDEEELNAILKDPAVMTYLAVLDLEIHEGTALFRMLDDGEGQITFDTFIKGILRFKGHARSVDLIAMHADCHQIHEELRDLTSALAAAQIINRVPSDNENRQPSGGLLREFSEMSGWSAVGTSQGLAESWLGGAKGKLDREFQI</sequence>
<evidence type="ECO:0000256" key="14">
    <source>
        <dbReference type="SAM" id="MobiDB-lite"/>
    </source>
</evidence>
<keyword evidence="9 15" id="KW-1133">Transmembrane helix</keyword>
<feature type="domain" description="EF-hand" evidence="16">
    <location>
        <begin position="472"/>
        <end position="507"/>
    </location>
</feature>
<evidence type="ECO:0000256" key="1">
    <source>
        <dbReference type="ARBA" id="ARBA00004141"/>
    </source>
</evidence>
<feature type="transmembrane region" description="Helical" evidence="15">
    <location>
        <begin position="414"/>
        <end position="439"/>
    </location>
</feature>
<feature type="transmembrane region" description="Helical" evidence="15">
    <location>
        <begin position="235"/>
        <end position="254"/>
    </location>
</feature>
<dbReference type="GO" id="GO:0005509">
    <property type="term" value="F:calcium ion binding"/>
    <property type="evidence" value="ECO:0007669"/>
    <property type="project" value="InterPro"/>
</dbReference>
<evidence type="ECO:0000256" key="8">
    <source>
        <dbReference type="ARBA" id="ARBA00022882"/>
    </source>
</evidence>
<evidence type="ECO:0000256" key="5">
    <source>
        <dbReference type="ARBA" id="ARBA00022673"/>
    </source>
</evidence>
<dbReference type="EMBL" id="CAJNNV010025869">
    <property type="protein sequence ID" value="CAE8616412.1"/>
    <property type="molecule type" value="Genomic_DNA"/>
</dbReference>
<organism evidence="17 18">
    <name type="scientific">Polarella glacialis</name>
    <name type="common">Dinoflagellate</name>
    <dbReference type="NCBI Taxonomy" id="89957"/>
    <lineage>
        <taxon>Eukaryota</taxon>
        <taxon>Sar</taxon>
        <taxon>Alveolata</taxon>
        <taxon>Dinophyceae</taxon>
        <taxon>Suessiales</taxon>
        <taxon>Suessiaceae</taxon>
        <taxon>Polarella</taxon>
    </lineage>
</organism>
<dbReference type="InterPro" id="IPR002048">
    <property type="entry name" value="EF_hand_dom"/>
</dbReference>
<keyword evidence="5" id="KW-0107">Calcium channel</keyword>
<keyword evidence="8" id="KW-0851">Voltage-gated channel</keyword>
<evidence type="ECO:0000256" key="2">
    <source>
        <dbReference type="ARBA" id="ARBA00022448"/>
    </source>
</evidence>
<feature type="compositionally biased region" description="Polar residues" evidence="14">
    <location>
        <begin position="1"/>
        <end position="11"/>
    </location>
</feature>
<dbReference type="InterPro" id="IPR050599">
    <property type="entry name" value="VDCC_alpha-1_subunit"/>
</dbReference>
<dbReference type="Gene3D" id="1.10.287.70">
    <property type="match status" value="1"/>
</dbReference>
<proteinExistence type="predicted"/>
<dbReference type="Proteomes" id="UP000654075">
    <property type="component" value="Unassembled WGS sequence"/>
</dbReference>
<keyword evidence="13" id="KW-0407">Ion channel</keyword>
<keyword evidence="4" id="KW-0109">Calcium transport</keyword>
<feature type="region of interest" description="Disordered" evidence="14">
    <location>
        <begin position="1"/>
        <end position="25"/>
    </location>
</feature>
<feature type="transmembrane region" description="Helical" evidence="15">
    <location>
        <begin position="338"/>
        <end position="360"/>
    </location>
</feature>
<gene>
    <name evidence="17" type="ORF">PGLA1383_LOCUS34105</name>
</gene>
<keyword evidence="18" id="KW-1185">Reference proteome</keyword>
<dbReference type="GO" id="GO:0005891">
    <property type="term" value="C:voltage-gated calcium channel complex"/>
    <property type="evidence" value="ECO:0007669"/>
    <property type="project" value="TreeGrafter"/>
</dbReference>
<evidence type="ECO:0000256" key="9">
    <source>
        <dbReference type="ARBA" id="ARBA00022989"/>
    </source>
</evidence>
<evidence type="ECO:0000256" key="7">
    <source>
        <dbReference type="ARBA" id="ARBA00022837"/>
    </source>
</evidence>
<keyword evidence="10" id="KW-0406">Ion transport</keyword>
<reference evidence="17" key="1">
    <citation type="submission" date="2021-02" db="EMBL/GenBank/DDBJ databases">
        <authorList>
            <person name="Dougan E. K."/>
            <person name="Rhodes N."/>
            <person name="Thang M."/>
            <person name="Chan C."/>
        </authorList>
    </citation>
    <scope>NUCLEOTIDE SEQUENCE</scope>
</reference>
<dbReference type="GO" id="GO:0008331">
    <property type="term" value="F:high voltage-gated calcium channel activity"/>
    <property type="evidence" value="ECO:0007669"/>
    <property type="project" value="TreeGrafter"/>
</dbReference>
<keyword evidence="7" id="KW-0106">Calcium</keyword>
<dbReference type="InterPro" id="IPR027359">
    <property type="entry name" value="Volt_channel_dom_sf"/>
</dbReference>
<protein>
    <recommendedName>
        <fullName evidence="16">EF-hand domain-containing protein</fullName>
    </recommendedName>
</protein>
<evidence type="ECO:0000256" key="11">
    <source>
        <dbReference type="ARBA" id="ARBA00023136"/>
    </source>
</evidence>
<evidence type="ECO:0000313" key="18">
    <source>
        <dbReference type="Proteomes" id="UP000654075"/>
    </source>
</evidence>
<dbReference type="PANTHER" id="PTHR45628">
    <property type="entry name" value="VOLTAGE-DEPENDENT CALCIUM CHANNEL TYPE A SUBUNIT ALPHA-1"/>
    <property type="match status" value="1"/>
</dbReference>
<keyword evidence="12" id="KW-0325">Glycoprotein</keyword>
<dbReference type="InterPro" id="IPR011992">
    <property type="entry name" value="EF-hand-dom_pair"/>
</dbReference>
<evidence type="ECO:0000256" key="4">
    <source>
        <dbReference type="ARBA" id="ARBA00022568"/>
    </source>
</evidence>
<dbReference type="Gene3D" id="1.20.120.350">
    <property type="entry name" value="Voltage-gated potassium channels. Chain C"/>
    <property type="match status" value="1"/>
</dbReference>
<accession>A0A813FRJ9</accession>
<dbReference type="InterPro" id="IPR005821">
    <property type="entry name" value="Ion_trans_dom"/>
</dbReference>
<keyword evidence="11 15" id="KW-0472">Membrane</keyword>
<dbReference type="GO" id="GO:0098703">
    <property type="term" value="P:calcium ion import across plasma membrane"/>
    <property type="evidence" value="ECO:0007669"/>
    <property type="project" value="TreeGrafter"/>
</dbReference>
<feature type="compositionally biased region" description="Polar residues" evidence="14">
    <location>
        <begin position="130"/>
        <end position="151"/>
    </location>
</feature>
<feature type="transmembrane region" description="Helical" evidence="15">
    <location>
        <begin position="194"/>
        <end position="215"/>
    </location>
</feature>
<evidence type="ECO:0000256" key="13">
    <source>
        <dbReference type="ARBA" id="ARBA00023303"/>
    </source>
</evidence>
<keyword evidence="6 15" id="KW-0812">Transmembrane</keyword>
<dbReference type="Pfam" id="PF00520">
    <property type="entry name" value="Ion_trans"/>
    <property type="match status" value="1"/>
</dbReference>
<evidence type="ECO:0000256" key="6">
    <source>
        <dbReference type="ARBA" id="ARBA00022692"/>
    </source>
</evidence>
<evidence type="ECO:0000256" key="10">
    <source>
        <dbReference type="ARBA" id="ARBA00023065"/>
    </source>
</evidence>
<feature type="transmembrane region" description="Helical" evidence="15">
    <location>
        <begin position="381"/>
        <end position="402"/>
    </location>
</feature>
<evidence type="ECO:0000256" key="3">
    <source>
        <dbReference type="ARBA" id="ARBA00022553"/>
    </source>
</evidence>
<dbReference type="Gene3D" id="1.10.238.10">
    <property type="entry name" value="EF-hand"/>
    <property type="match status" value="1"/>
</dbReference>
<evidence type="ECO:0000259" key="16">
    <source>
        <dbReference type="PROSITE" id="PS50222"/>
    </source>
</evidence>
<dbReference type="PANTHER" id="PTHR45628:SF7">
    <property type="entry name" value="VOLTAGE-DEPENDENT CALCIUM CHANNEL TYPE A SUBUNIT ALPHA-1"/>
    <property type="match status" value="1"/>
</dbReference>
<dbReference type="SUPFAM" id="SSF81324">
    <property type="entry name" value="Voltage-gated potassium channels"/>
    <property type="match status" value="1"/>
</dbReference>
<name>A0A813FRJ9_POLGL</name>
<dbReference type="CDD" id="cd00051">
    <property type="entry name" value="EFh"/>
    <property type="match status" value="1"/>
</dbReference>
<dbReference type="SUPFAM" id="SSF47473">
    <property type="entry name" value="EF-hand"/>
    <property type="match status" value="1"/>
</dbReference>
<feature type="transmembrane region" description="Helical" evidence="15">
    <location>
        <begin position="266"/>
        <end position="286"/>
    </location>
</feature>
<dbReference type="OrthoDB" id="191686at2759"/>
<feature type="region of interest" description="Disordered" evidence="14">
    <location>
        <begin position="112"/>
        <end position="155"/>
    </location>
</feature>
<keyword evidence="2" id="KW-0813">Transport</keyword>
<dbReference type="InterPro" id="IPR018247">
    <property type="entry name" value="EF_Hand_1_Ca_BS"/>
</dbReference>
<comment type="subcellular location">
    <subcellularLocation>
        <location evidence="1">Membrane</location>
        <topology evidence="1">Multi-pass membrane protein</topology>
    </subcellularLocation>
</comment>
<dbReference type="PROSITE" id="PS00018">
    <property type="entry name" value="EF_HAND_1"/>
    <property type="match status" value="1"/>
</dbReference>
<evidence type="ECO:0000313" key="17">
    <source>
        <dbReference type="EMBL" id="CAE8616412.1"/>
    </source>
</evidence>
<comment type="caution">
    <text evidence="17">The sequence shown here is derived from an EMBL/GenBank/DDBJ whole genome shotgun (WGS) entry which is preliminary data.</text>
</comment>
<evidence type="ECO:0000256" key="15">
    <source>
        <dbReference type="SAM" id="Phobius"/>
    </source>
</evidence>
<dbReference type="PROSITE" id="PS50222">
    <property type="entry name" value="EF_HAND_2"/>
    <property type="match status" value="1"/>
</dbReference>
<keyword evidence="3" id="KW-0597">Phosphoprotein</keyword>
<dbReference type="AlphaFoldDB" id="A0A813FRJ9"/>
<evidence type="ECO:0000256" key="12">
    <source>
        <dbReference type="ARBA" id="ARBA00023180"/>
    </source>
</evidence>